<proteinExistence type="predicted"/>
<evidence type="ECO:0000313" key="1">
    <source>
        <dbReference type="EMBL" id="GAH28099.1"/>
    </source>
</evidence>
<feature type="non-terminal residue" evidence="1">
    <location>
        <position position="98"/>
    </location>
</feature>
<gene>
    <name evidence="1" type="ORF">S01H4_65700</name>
</gene>
<dbReference type="AlphaFoldDB" id="X1FFD0"/>
<accession>X1FFD0</accession>
<sequence length="98" mass="11084">EIINKKFEEELATDPVKRKFHEYAPEAADKIIELSRNAKSEKVQESASVNALGYDGYTQKPSEDHSTNIYVDKSTSQHLHVALKALDIDVELLKEIDV</sequence>
<reference evidence="1" key="1">
    <citation type="journal article" date="2014" name="Front. Microbiol.">
        <title>High frequency of phylogenetically diverse reductive dehalogenase-homologous genes in deep subseafloor sedimentary metagenomes.</title>
        <authorList>
            <person name="Kawai M."/>
            <person name="Futagami T."/>
            <person name="Toyoda A."/>
            <person name="Takaki Y."/>
            <person name="Nishi S."/>
            <person name="Hori S."/>
            <person name="Arai W."/>
            <person name="Tsubouchi T."/>
            <person name="Morono Y."/>
            <person name="Uchiyama I."/>
            <person name="Ito T."/>
            <person name="Fujiyama A."/>
            <person name="Inagaki F."/>
            <person name="Takami H."/>
        </authorList>
    </citation>
    <scope>NUCLEOTIDE SEQUENCE</scope>
    <source>
        <strain evidence="1">Expedition CK06-06</strain>
    </source>
</reference>
<organism evidence="1">
    <name type="scientific">marine sediment metagenome</name>
    <dbReference type="NCBI Taxonomy" id="412755"/>
    <lineage>
        <taxon>unclassified sequences</taxon>
        <taxon>metagenomes</taxon>
        <taxon>ecological metagenomes</taxon>
    </lineage>
</organism>
<comment type="caution">
    <text evidence="1">The sequence shown here is derived from an EMBL/GenBank/DDBJ whole genome shotgun (WGS) entry which is preliminary data.</text>
</comment>
<feature type="non-terminal residue" evidence="1">
    <location>
        <position position="1"/>
    </location>
</feature>
<name>X1FFD0_9ZZZZ</name>
<protein>
    <submittedName>
        <fullName evidence="1">Uncharacterized protein</fullName>
    </submittedName>
</protein>
<dbReference type="EMBL" id="BART01040310">
    <property type="protein sequence ID" value="GAH28099.1"/>
    <property type="molecule type" value="Genomic_DNA"/>
</dbReference>